<evidence type="ECO:0008006" key="3">
    <source>
        <dbReference type="Google" id="ProtNLM"/>
    </source>
</evidence>
<dbReference type="SUPFAM" id="SSF48726">
    <property type="entry name" value="Immunoglobulin"/>
    <property type="match status" value="1"/>
</dbReference>
<accession>A0A9W9ZD83</accession>
<dbReference type="Proteomes" id="UP001163046">
    <property type="component" value="Unassembled WGS sequence"/>
</dbReference>
<dbReference type="AlphaFoldDB" id="A0A9W9ZD83"/>
<evidence type="ECO:0000313" key="1">
    <source>
        <dbReference type="EMBL" id="KAJ7378874.1"/>
    </source>
</evidence>
<comment type="caution">
    <text evidence="1">The sequence shown here is derived from an EMBL/GenBank/DDBJ whole genome shotgun (WGS) entry which is preliminary data.</text>
</comment>
<proteinExistence type="predicted"/>
<sequence length="91" mass="10912">MNLHQAWIKWPRHSLYFTTIPHLYGVQHNVHQLLTLWRKNGTEVQNSTSVRYEMNITEEKNEKYSCEVDRPDGLVKKEISLIVESKFFYNC</sequence>
<gene>
    <name evidence="1" type="ORF">OS493_020479</name>
</gene>
<organism evidence="1 2">
    <name type="scientific">Desmophyllum pertusum</name>
    <dbReference type="NCBI Taxonomy" id="174260"/>
    <lineage>
        <taxon>Eukaryota</taxon>
        <taxon>Metazoa</taxon>
        <taxon>Cnidaria</taxon>
        <taxon>Anthozoa</taxon>
        <taxon>Hexacorallia</taxon>
        <taxon>Scleractinia</taxon>
        <taxon>Caryophylliina</taxon>
        <taxon>Caryophylliidae</taxon>
        <taxon>Desmophyllum</taxon>
    </lineage>
</organism>
<keyword evidence="2" id="KW-1185">Reference proteome</keyword>
<name>A0A9W9ZD83_9CNID</name>
<dbReference type="EMBL" id="MU826362">
    <property type="protein sequence ID" value="KAJ7378874.1"/>
    <property type="molecule type" value="Genomic_DNA"/>
</dbReference>
<evidence type="ECO:0000313" key="2">
    <source>
        <dbReference type="Proteomes" id="UP001163046"/>
    </source>
</evidence>
<dbReference type="InterPro" id="IPR036179">
    <property type="entry name" value="Ig-like_dom_sf"/>
</dbReference>
<reference evidence="1" key="1">
    <citation type="submission" date="2023-01" db="EMBL/GenBank/DDBJ databases">
        <title>Genome assembly of the deep-sea coral Lophelia pertusa.</title>
        <authorList>
            <person name="Herrera S."/>
            <person name="Cordes E."/>
        </authorList>
    </citation>
    <scope>NUCLEOTIDE SEQUENCE</scope>
    <source>
        <strain evidence="1">USNM1676648</strain>
        <tissue evidence="1">Polyp</tissue>
    </source>
</reference>
<protein>
    <recommendedName>
        <fullName evidence="3">Ig-like domain-containing protein</fullName>
    </recommendedName>
</protein>
<dbReference type="InterPro" id="IPR013783">
    <property type="entry name" value="Ig-like_fold"/>
</dbReference>
<dbReference type="OrthoDB" id="10045578at2759"/>
<dbReference type="Gene3D" id="2.60.40.10">
    <property type="entry name" value="Immunoglobulins"/>
    <property type="match status" value="1"/>
</dbReference>